<proteinExistence type="predicted"/>
<dbReference type="InterPro" id="IPR016039">
    <property type="entry name" value="Thiolase-like"/>
</dbReference>
<keyword evidence="3" id="KW-1185">Reference proteome</keyword>
<accession>A0A7R7GQL6</accession>
<reference evidence="2 3" key="1">
    <citation type="submission" date="2020-12" db="EMBL/GenBank/DDBJ databases">
        <title>Complete genome sequence of Mycobacterium heckeshornense JCM 15655T, closely related to a pathogenic non-tuberculous mycobacterial species Mycobacterium xenopi.</title>
        <authorList>
            <person name="Yoshida M."/>
            <person name="Fukano H."/>
            <person name="Asakura T."/>
            <person name="Suzuki M."/>
            <person name="Hoshino Y."/>
        </authorList>
    </citation>
    <scope>NUCLEOTIDE SEQUENCE [LARGE SCALE GENOMIC DNA]</scope>
    <source>
        <strain evidence="2 3">JCM 15655</strain>
    </source>
</reference>
<evidence type="ECO:0000256" key="1">
    <source>
        <dbReference type="SAM" id="MobiDB-lite"/>
    </source>
</evidence>
<evidence type="ECO:0000313" key="3">
    <source>
        <dbReference type="Proteomes" id="UP000595446"/>
    </source>
</evidence>
<dbReference type="GO" id="GO:0016746">
    <property type="term" value="F:acyltransferase activity"/>
    <property type="evidence" value="ECO:0007669"/>
    <property type="project" value="InterPro"/>
</dbReference>
<dbReference type="SUPFAM" id="SSF53901">
    <property type="entry name" value="Thiolase-like"/>
    <property type="match status" value="1"/>
</dbReference>
<gene>
    <name evidence="2" type="ORF">MHEC_07210</name>
</gene>
<evidence type="ECO:0000313" key="2">
    <source>
        <dbReference type="EMBL" id="BCO34288.1"/>
    </source>
</evidence>
<feature type="region of interest" description="Disordered" evidence="1">
    <location>
        <begin position="55"/>
        <end position="98"/>
    </location>
</feature>
<dbReference type="AlphaFoldDB" id="A0A7R7GQL6"/>
<sequence length="98" mass="10165">MSGPFDGKAVITGAGKSQVGRRLGRTGLDLTIEAVTRAIADAGLRIDDVDGVASYPGPGGARPRLLRGDSHRGPQRAGTAQPMVYIGDGDRRPDRPGD</sequence>
<protein>
    <recommendedName>
        <fullName evidence="4">Thiolase N-terminal domain-containing protein</fullName>
    </recommendedName>
</protein>
<feature type="compositionally biased region" description="Basic and acidic residues" evidence="1">
    <location>
        <begin position="88"/>
        <end position="98"/>
    </location>
</feature>
<dbReference type="Gene3D" id="3.40.47.10">
    <property type="match status" value="1"/>
</dbReference>
<evidence type="ECO:0008006" key="4">
    <source>
        <dbReference type="Google" id="ProtNLM"/>
    </source>
</evidence>
<dbReference type="Proteomes" id="UP000595446">
    <property type="component" value="Chromosome"/>
</dbReference>
<dbReference type="EMBL" id="AP024237">
    <property type="protein sequence ID" value="BCO34288.1"/>
    <property type="molecule type" value="Genomic_DNA"/>
</dbReference>
<name>A0A7R7GQL6_9MYCO</name>
<organism evidence="2 3">
    <name type="scientific">Mycobacterium heckeshornense</name>
    <dbReference type="NCBI Taxonomy" id="110505"/>
    <lineage>
        <taxon>Bacteria</taxon>
        <taxon>Bacillati</taxon>
        <taxon>Actinomycetota</taxon>
        <taxon>Actinomycetes</taxon>
        <taxon>Mycobacteriales</taxon>
        <taxon>Mycobacteriaceae</taxon>
        <taxon>Mycobacterium</taxon>
    </lineage>
</organism>